<dbReference type="Proteomes" id="UP001062846">
    <property type="component" value="Chromosome 4"/>
</dbReference>
<gene>
    <name evidence="1" type="ORF">RHMOL_Rhmol04G0209900</name>
</gene>
<proteinExistence type="predicted"/>
<accession>A0ACC0P404</accession>
<protein>
    <submittedName>
        <fullName evidence="1">Uncharacterized protein</fullName>
    </submittedName>
</protein>
<comment type="caution">
    <text evidence="1">The sequence shown here is derived from an EMBL/GenBank/DDBJ whole genome shotgun (WGS) entry which is preliminary data.</text>
</comment>
<evidence type="ECO:0000313" key="1">
    <source>
        <dbReference type="EMBL" id="KAI8559879.1"/>
    </source>
</evidence>
<dbReference type="EMBL" id="CM046391">
    <property type="protein sequence ID" value="KAI8559879.1"/>
    <property type="molecule type" value="Genomic_DNA"/>
</dbReference>
<sequence>MAQLFPQTLTGLASQWFLSLNISKRRTWEDIGAAFNSQYSYNAQLKMTTRELESIKMHAKESFVDFIKRWKSKAALMTDRPCEKDQIRISSCNLLPDFAKNLVLVQGANFETFFDSGLAIDEALQTGVLPRTGSSSSTSAVGRYSRTKQIEGPSTWYVEPLFKW</sequence>
<name>A0ACC0P404_RHOML</name>
<keyword evidence="2" id="KW-1185">Reference proteome</keyword>
<evidence type="ECO:0000313" key="2">
    <source>
        <dbReference type="Proteomes" id="UP001062846"/>
    </source>
</evidence>
<reference evidence="1" key="1">
    <citation type="submission" date="2022-02" db="EMBL/GenBank/DDBJ databases">
        <title>Plant Genome Project.</title>
        <authorList>
            <person name="Zhang R.-G."/>
        </authorList>
    </citation>
    <scope>NUCLEOTIDE SEQUENCE</scope>
    <source>
        <strain evidence="1">AT1</strain>
    </source>
</reference>
<organism evidence="1 2">
    <name type="scientific">Rhododendron molle</name>
    <name type="common">Chinese azalea</name>
    <name type="synonym">Azalea mollis</name>
    <dbReference type="NCBI Taxonomy" id="49168"/>
    <lineage>
        <taxon>Eukaryota</taxon>
        <taxon>Viridiplantae</taxon>
        <taxon>Streptophyta</taxon>
        <taxon>Embryophyta</taxon>
        <taxon>Tracheophyta</taxon>
        <taxon>Spermatophyta</taxon>
        <taxon>Magnoliopsida</taxon>
        <taxon>eudicotyledons</taxon>
        <taxon>Gunneridae</taxon>
        <taxon>Pentapetalae</taxon>
        <taxon>asterids</taxon>
        <taxon>Ericales</taxon>
        <taxon>Ericaceae</taxon>
        <taxon>Ericoideae</taxon>
        <taxon>Rhodoreae</taxon>
        <taxon>Rhododendron</taxon>
    </lineage>
</organism>